<organism evidence="5 6">
    <name type="scientific">Cricetulus griseus</name>
    <name type="common">Chinese hamster</name>
    <name type="synonym">Cricetulus barabensis griseus</name>
    <dbReference type="NCBI Taxonomy" id="10029"/>
    <lineage>
        <taxon>Eukaryota</taxon>
        <taxon>Metazoa</taxon>
        <taxon>Chordata</taxon>
        <taxon>Craniata</taxon>
        <taxon>Vertebrata</taxon>
        <taxon>Euteleostomi</taxon>
        <taxon>Mammalia</taxon>
        <taxon>Eutheria</taxon>
        <taxon>Euarchontoglires</taxon>
        <taxon>Glires</taxon>
        <taxon>Rodentia</taxon>
        <taxon>Myomorpha</taxon>
        <taxon>Muroidea</taxon>
        <taxon>Cricetidae</taxon>
        <taxon>Cricetinae</taxon>
        <taxon>Cricetulus</taxon>
    </lineage>
</organism>
<dbReference type="Pfam" id="PF00595">
    <property type="entry name" value="PDZ"/>
    <property type="match status" value="1"/>
</dbReference>
<proteinExistence type="predicted"/>
<evidence type="ECO:0000256" key="3">
    <source>
        <dbReference type="SAM" id="MobiDB-lite"/>
    </source>
</evidence>
<feature type="region of interest" description="Disordered" evidence="3">
    <location>
        <begin position="1"/>
        <end position="21"/>
    </location>
</feature>
<name>A0A061ID55_CRIGR</name>
<dbReference type="PROSITE" id="PS50106">
    <property type="entry name" value="PDZ"/>
    <property type="match status" value="1"/>
</dbReference>
<dbReference type="Gene3D" id="2.30.42.10">
    <property type="match status" value="1"/>
</dbReference>
<evidence type="ECO:0000259" key="4">
    <source>
        <dbReference type="PROSITE" id="PS50106"/>
    </source>
</evidence>
<evidence type="ECO:0000313" key="5">
    <source>
        <dbReference type="EMBL" id="ERE79390.1"/>
    </source>
</evidence>
<dbReference type="Proteomes" id="UP000030759">
    <property type="component" value="Unassembled WGS sequence"/>
</dbReference>
<sequence>MGTVSIEEGEQPHGSSKDCRSDTGALQLLSCTVMEKEEETTRELLLPNWQGSGSHGLTIAQRDDGVFVQEVMQNSPAARTGVVKEGDQIVGATIYFDNLQSGEVTQLLNTMGHHTVGLKLHRKGDRSPEPGQTWTHEVFSSRSSEVVLSGDDEDYRRIYTTKIKPHLRSEDGVEGDLGETQSRTITVTRRVTAYTVDVTGREGVKDIDISSPEFMIKIPRHEVTEISNTDVETQPGKTVIRLPSGSGVASPTTGSAMDIRAGAISASGPELEGAGQSKFQVTVPGIKVGSPGVNVSAKDLGLGGKGGSQVPGVDTSSTSLGTGSVEVQGPSLQSGDIGKIKIPTMKMPKFGVSAGPEVGLNVTAPEFSVGHEGEKPGLTIGGDIQAPHLEVSASSANIEGLGGKLTGPQISGPSLESDLGLKGTKLQGSIGMGTCASKIEGSITGPSVEVGTPDVDIPGLGGKLNVPKMKVPKFSASGSKGEGVGIDVTLPTGEVTLPGISGDVDLPEIATGGLGGKMKGAKGKAPEMIVQKPKISMQDVDLSVGSCKLKGDMKVTAPEVKGDVKGPQVAVKGSRVDIETPNLEGTLTGPKLSSPSGKMGACRISMADVDLNVASPKGKGGVDVMLPKVEGKIKAPELDVQGPKMDVNVPDVEVHGPEWNLKMPKMKMPKFSVPGVKGEGPDVDVTLPKGDISISGPKVNIETPNVNMEIPGGKLKGPDVNLPEVSVKTPKISMPDVDLHIKGAKVKGEYDVTTPKLEGELKGLKVDTNTPEVDVHGPGLKMPKMKMPKFSMPGFKAEGPEVDVNLPKADVDISGPKVEVSTPEVSVEGPEGKLKGPKFKMPEMNIRAPKISMPDVDLHLKGPSVKGEYDVTVPRAGGEIKVPDVELKSAKVDIDVPNVDVKGPEWHMKMPKIKTPKFGMPGFKAESPEVDVNLPKANIDVSGPRVDIKAPEVNIEGPEGKLKGPKLKTPEMNIKAPKISMPDVDLHLKGPNIKGEYDVTVPKVEGDLKGPKVDVSAPDVDIHGPDWNLKMPKIKMPKFSMPSLKGEGPDLDVSMPKADMDISVPKLDISAPDLNLEGPEGKLKGPKFKMPEMHFKAPKASLPDVDLDLKGPKIKGNLDVSTPKIEGEMKVPDVDIKGPKVDIKAPDVEGQGPDWSLKMPKMKMPKFSMPTLKAEGPDVDVNLPKANIDVSGPKVDIETPDVSLEGPEGKLKGPKFKMPDMHFKAPKISMPDVDLHLKGPKV</sequence>
<dbReference type="GO" id="GO:0043484">
    <property type="term" value="P:regulation of RNA splicing"/>
    <property type="evidence" value="ECO:0007669"/>
    <property type="project" value="TreeGrafter"/>
</dbReference>
<dbReference type="SMART" id="SM00228">
    <property type="entry name" value="PDZ"/>
    <property type="match status" value="1"/>
</dbReference>
<dbReference type="InterPro" id="IPR036034">
    <property type="entry name" value="PDZ_sf"/>
</dbReference>
<reference evidence="6" key="1">
    <citation type="journal article" date="2013" name="Nat. Biotechnol.">
        <title>Chinese hamster genome sequenced from sorted chromosomes.</title>
        <authorList>
            <person name="Brinkrolf K."/>
            <person name="Rupp O."/>
            <person name="Laux H."/>
            <person name="Kollin F."/>
            <person name="Ernst W."/>
            <person name="Linke B."/>
            <person name="Kofler R."/>
            <person name="Romand S."/>
            <person name="Hesse F."/>
            <person name="Budach W.E."/>
            <person name="Galosy S."/>
            <person name="Muller D."/>
            <person name="Noll T."/>
            <person name="Wienberg J."/>
            <person name="Jostock T."/>
            <person name="Leonard M."/>
            <person name="Grillari J."/>
            <person name="Tauch A."/>
            <person name="Goesmann A."/>
            <person name="Helk B."/>
            <person name="Mott J.E."/>
            <person name="Puhler A."/>
            <person name="Borth N."/>
        </authorList>
    </citation>
    <scope>NUCLEOTIDE SEQUENCE [LARGE SCALE GENOMIC DNA]</scope>
    <source>
        <strain evidence="6">17A/GY</strain>
    </source>
</reference>
<evidence type="ECO:0000313" key="6">
    <source>
        <dbReference type="Proteomes" id="UP000030759"/>
    </source>
</evidence>
<accession>A0A061ID55</accession>
<gene>
    <name evidence="5" type="ORF">H671_3g9664</name>
</gene>
<feature type="region of interest" description="Disordered" evidence="3">
    <location>
        <begin position="228"/>
        <end position="253"/>
    </location>
</feature>
<dbReference type="EMBL" id="KE672361">
    <property type="protein sequence ID" value="ERE79390.1"/>
    <property type="molecule type" value="Genomic_DNA"/>
</dbReference>
<dbReference type="GO" id="GO:0005634">
    <property type="term" value="C:nucleus"/>
    <property type="evidence" value="ECO:0007669"/>
    <property type="project" value="UniProtKB-SubCell"/>
</dbReference>
<dbReference type="AlphaFoldDB" id="A0A061ID55"/>
<dbReference type="FunFam" id="2.30.42.10:FF:000106">
    <property type="entry name" value="Neuroblast differentiation-associated protein AHNAK"/>
    <property type="match status" value="1"/>
</dbReference>
<dbReference type="InterPro" id="IPR001478">
    <property type="entry name" value="PDZ"/>
</dbReference>
<dbReference type="PANTHER" id="PTHR23348:SF41">
    <property type="entry name" value="NEUROBLAST DIFFERENTIATION-ASSOCIATED PROTEIN AHNAK"/>
    <property type="match status" value="1"/>
</dbReference>
<feature type="non-terminal residue" evidence="5">
    <location>
        <position position="1242"/>
    </location>
</feature>
<dbReference type="InterPro" id="IPR052082">
    <property type="entry name" value="Myelin_sheath_structural"/>
</dbReference>
<evidence type="ECO:0000256" key="1">
    <source>
        <dbReference type="ARBA" id="ARBA00004123"/>
    </source>
</evidence>
<comment type="subcellular location">
    <subcellularLocation>
        <location evidence="1">Nucleus</location>
    </subcellularLocation>
</comment>
<feature type="domain" description="PDZ" evidence="4">
    <location>
        <begin position="43"/>
        <end position="90"/>
    </location>
</feature>
<dbReference type="GO" id="GO:0043034">
    <property type="term" value="C:costamere"/>
    <property type="evidence" value="ECO:0007669"/>
    <property type="project" value="TreeGrafter"/>
</dbReference>
<keyword evidence="2" id="KW-0539">Nucleus</keyword>
<dbReference type="SUPFAM" id="SSF50156">
    <property type="entry name" value="PDZ domain-like"/>
    <property type="match status" value="1"/>
</dbReference>
<protein>
    <submittedName>
        <fullName evidence="5">Neuroblast differentiation-associated protein AHNAK-like protein</fullName>
    </submittedName>
</protein>
<dbReference type="PANTHER" id="PTHR23348">
    <property type="entry name" value="PERIAXIN/AHNAK"/>
    <property type="match status" value="1"/>
</dbReference>
<feature type="region of interest" description="Disordered" evidence="3">
    <location>
        <begin position="820"/>
        <end position="839"/>
    </location>
</feature>
<evidence type="ECO:0000256" key="2">
    <source>
        <dbReference type="ARBA" id="ARBA00023242"/>
    </source>
</evidence>